<gene>
    <name evidence="1" type="ORF">FH610_011865</name>
</gene>
<comment type="caution">
    <text evidence="1">The sequence shown here is derived from an EMBL/GenBank/DDBJ whole genome shotgun (WGS) entry which is preliminary data.</text>
</comment>
<proteinExistence type="predicted"/>
<reference evidence="1 2" key="1">
    <citation type="submission" date="2019-10" db="EMBL/GenBank/DDBJ databases">
        <title>Nonomuraea sp. nov., isolated from Phyllanthus amarus.</title>
        <authorList>
            <person name="Klykleung N."/>
            <person name="Tanasupawat S."/>
        </authorList>
    </citation>
    <scope>NUCLEOTIDE SEQUENCE [LARGE SCALE GENOMIC DNA]</scope>
    <source>
        <strain evidence="1 2">CR1-09</strain>
    </source>
</reference>
<organism evidence="1 2">
    <name type="scientific">Microbispora catharanthi</name>
    <dbReference type="NCBI Taxonomy" id="1712871"/>
    <lineage>
        <taxon>Bacteria</taxon>
        <taxon>Bacillati</taxon>
        <taxon>Actinomycetota</taxon>
        <taxon>Actinomycetes</taxon>
        <taxon>Streptosporangiales</taxon>
        <taxon>Streptosporangiaceae</taxon>
        <taxon>Microbispora</taxon>
    </lineage>
</organism>
<name>A0A5N6BYA0_9ACTN</name>
<protein>
    <submittedName>
        <fullName evidence="1">Uncharacterized protein</fullName>
    </submittedName>
</protein>
<dbReference type="RefSeq" id="WP_139574371.1">
    <property type="nucleotide sequence ID" value="NZ_VDMA02000005.1"/>
</dbReference>
<evidence type="ECO:0000313" key="1">
    <source>
        <dbReference type="EMBL" id="KAB8185474.1"/>
    </source>
</evidence>
<sequence>MRDCVAFSRDPFCGAFLVPRSPSHPLHVGGLLERADFVWHYAWYVAFGYRLFRGPVDAADRVETISSRRA</sequence>
<keyword evidence="2" id="KW-1185">Reference proteome</keyword>
<dbReference type="Proteomes" id="UP000313066">
    <property type="component" value="Unassembled WGS sequence"/>
</dbReference>
<dbReference type="EMBL" id="VDMA02000005">
    <property type="protein sequence ID" value="KAB8185474.1"/>
    <property type="molecule type" value="Genomic_DNA"/>
</dbReference>
<evidence type="ECO:0000313" key="2">
    <source>
        <dbReference type="Proteomes" id="UP000313066"/>
    </source>
</evidence>
<dbReference type="AlphaFoldDB" id="A0A5N6BYA0"/>
<accession>A0A5N6BYA0</accession>